<protein>
    <submittedName>
        <fullName evidence="2">DNA-binding MarR family transcriptional regulator</fullName>
    </submittedName>
</protein>
<dbReference type="InterPro" id="IPR036390">
    <property type="entry name" value="WH_DNA-bd_sf"/>
</dbReference>
<evidence type="ECO:0000313" key="3">
    <source>
        <dbReference type="Proteomes" id="UP000555564"/>
    </source>
</evidence>
<dbReference type="AlphaFoldDB" id="A0A7X0M8U4"/>
<name>A0A7X0M8U4_9ACTN</name>
<sequence>MQDPKDTVKAREEPAGGSRWTFLTNHARILLEVARNPQARLRDMAERAGITERSAQLIVNDLEAAGYLQRTRVGRRNHYTVDPSRRLRHPAEADHRVEGLLALFTQHEDSEPST</sequence>
<dbReference type="Gene3D" id="1.10.10.10">
    <property type="entry name" value="Winged helix-like DNA-binding domain superfamily/Winged helix DNA-binding domain"/>
    <property type="match status" value="1"/>
</dbReference>
<dbReference type="Pfam" id="PF12802">
    <property type="entry name" value="MarR_2"/>
    <property type="match status" value="1"/>
</dbReference>
<keyword evidence="2" id="KW-0238">DNA-binding</keyword>
<dbReference type="InterPro" id="IPR000835">
    <property type="entry name" value="HTH_MarR-typ"/>
</dbReference>
<dbReference type="SUPFAM" id="SSF46785">
    <property type="entry name" value="Winged helix' DNA-binding domain"/>
    <property type="match status" value="1"/>
</dbReference>
<dbReference type="EMBL" id="JACHIU010000001">
    <property type="protein sequence ID" value="MBB6475757.1"/>
    <property type="molecule type" value="Genomic_DNA"/>
</dbReference>
<keyword evidence="3" id="KW-1185">Reference proteome</keyword>
<dbReference type="InterPro" id="IPR036388">
    <property type="entry name" value="WH-like_DNA-bd_sf"/>
</dbReference>
<comment type="caution">
    <text evidence="2">The sequence shown here is derived from an EMBL/GenBank/DDBJ whole genome shotgun (WGS) entry which is preliminary data.</text>
</comment>
<dbReference type="RefSeq" id="WP_184985321.1">
    <property type="nucleotide sequence ID" value="NZ_BAAALO010000019.1"/>
</dbReference>
<organism evidence="2 3">
    <name type="scientific">Sphaerisporangium rubeum</name>
    <dbReference type="NCBI Taxonomy" id="321317"/>
    <lineage>
        <taxon>Bacteria</taxon>
        <taxon>Bacillati</taxon>
        <taxon>Actinomycetota</taxon>
        <taxon>Actinomycetes</taxon>
        <taxon>Streptosporangiales</taxon>
        <taxon>Streptosporangiaceae</taxon>
        <taxon>Sphaerisporangium</taxon>
    </lineage>
</organism>
<dbReference type="Proteomes" id="UP000555564">
    <property type="component" value="Unassembled WGS sequence"/>
</dbReference>
<proteinExistence type="predicted"/>
<feature type="domain" description="HTH marR-type" evidence="1">
    <location>
        <begin position="25"/>
        <end position="73"/>
    </location>
</feature>
<reference evidence="2 3" key="1">
    <citation type="submission" date="2020-08" db="EMBL/GenBank/DDBJ databases">
        <title>Sequencing the genomes of 1000 actinobacteria strains.</title>
        <authorList>
            <person name="Klenk H.-P."/>
        </authorList>
    </citation>
    <scope>NUCLEOTIDE SEQUENCE [LARGE SCALE GENOMIC DNA]</scope>
    <source>
        <strain evidence="2 3">DSM 44936</strain>
    </source>
</reference>
<dbReference type="GO" id="GO:0003700">
    <property type="term" value="F:DNA-binding transcription factor activity"/>
    <property type="evidence" value="ECO:0007669"/>
    <property type="project" value="InterPro"/>
</dbReference>
<gene>
    <name evidence="2" type="ORF">BJ992_005188</name>
</gene>
<evidence type="ECO:0000313" key="2">
    <source>
        <dbReference type="EMBL" id="MBB6475757.1"/>
    </source>
</evidence>
<evidence type="ECO:0000259" key="1">
    <source>
        <dbReference type="Pfam" id="PF12802"/>
    </source>
</evidence>
<dbReference type="GO" id="GO:0003677">
    <property type="term" value="F:DNA binding"/>
    <property type="evidence" value="ECO:0007669"/>
    <property type="project" value="UniProtKB-KW"/>
</dbReference>
<accession>A0A7X0M8U4</accession>